<dbReference type="Pfam" id="PF00854">
    <property type="entry name" value="PTR2"/>
    <property type="match status" value="1"/>
</dbReference>
<dbReference type="SUPFAM" id="SSF103473">
    <property type="entry name" value="MFS general substrate transporter"/>
    <property type="match status" value="1"/>
</dbReference>
<evidence type="ECO:0000256" key="5">
    <source>
        <dbReference type="ARBA" id="ARBA00022989"/>
    </source>
</evidence>
<dbReference type="InterPro" id="IPR018456">
    <property type="entry name" value="PTR2_symporter_CS"/>
</dbReference>
<feature type="transmembrane region" description="Helical" evidence="8">
    <location>
        <begin position="83"/>
        <end position="106"/>
    </location>
</feature>
<evidence type="ECO:0000256" key="7">
    <source>
        <dbReference type="RuleBase" id="RU003755"/>
    </source>
</evidence>
<protein>
    <submittedName>
        <fullName evidence="9">Uncharacterized protein</fullName>
    </submittedName>
</protein>
<dbReference type="GeneID" id="100574424"/>
<feature type="transmembrane region" description="Helical" evidence="8">
    <location>
        <begin position="30"/>
        <end position="47"/>
    </location>
</feature>
<keyword evidence="10" id="KW-1185">Reference proteome</keyword>
<feature type="transmembrane region" description="Helical" evidence="8">
    <location>
        <begin position="53"/>
        <end position="76"/>
    </location>
</feature>
<keyword evidence="5 8" id="KW-1133">Transmembrane helix</keyword>
<feature type="transmembrane region" description="Helical" evidence="8">
    <location>
        <begin position="126"/>
        <end position="145"/>
    </location>
</feature>
<dbReference type="OrthoDB" id="8904098at2759"/>
<comment type="similarity">
    <text evidence="2 7">Belongs to the major facilitator superfamily. Proton-dependent oligopeptide transporter (POT/PTR) (TC 2.A.17) family.</text>
</comment>
<reference evidence="9" key="2">
    <citation type="submission" date="2022-06" db="UniProtKB">
        <authorList>
            <consortium name="EnsemblMetazoa"/>
        </authorList>
    </citation>
    <scope>IDENTIFICATION</scope>
</reference>
<dbReference type="InterPro" id="IPR000109">
    <property type="entry name" value="POT_fam"/>
</dbReference>
<name>A0A8R2F9Y9_ACYPI</name>
<dbReference type="KEGG" id="api:100574424"/>
<evidence type="ECO:0000313" key="9">
    <source>
        <dbReference type="EnsemblMetazoa" id="XP_008184445.1"/>
    </source>
</evidence>
<dbReference type="GO" id="GO:0006857">
    <property type="term" value="P:oligopeptide transport"/>
    <property type="evidence" value="ECO:0007669"/>
    <property type="project" value="InterPro"/>
</dbReference>
<dbReference type="Proteomes" id="UP000007819">
    <property type="component" value="Chromosome A2"/>
</dbReference>
<dbReference type="PANTHER" id="PTHR11654">
    <property type="entry name" value="OLIGOPEPTIDE TRANSPORTER-RELATED"/>
    <property type="match status" value="1"/>
</dbReference>
<evidence type="ECO:0000313" key="10">
    <source>
        <dbReference type="Proteomes" id="UP000007819"/>
    </source>
</evidence>
<proteinExistence type="inferred from homology"/>
<sequence>MTTVLKYPKSVWYIIGNEFCERFSYFGLKVCAYLSPLFGAIIADSYWGKYKTIFILSIVHAIGNILVAVASFVTSISLNFQRLFTIVGLLLTSIGAGGIKPCVSSFGGDQFVVPDQEDHLRKFFSVFYFTINAGSLLSTFITPELRKSVQCFGKDSCFPLAFGVPAILMLISIGITFSILHDSLNA</sequence>
<evidence type="ECO:0000256" key="4">
    <source>
        <dbReference type="ARBA" id="ARBA00022856"/>
    </source>
</evidence>
<organism evidence="9 10">
    <name type="scientific">Acyrthosiphon pisum</name>
    <name type="common">Pea aphid</name>
    <dbReference type="NCBI Taxonomy" id="7029"/>
    <lineage>
        <taxon>Eukaryota</taxon>
        <taxon>Metazoa</taxon>
        <taxon>Ecdysozoa</taxon>
        <taxon>Arthropoda</taxon>
        <taxon>Hexapoda</taxon>
        <taxon>Insecta</taxon>
        <taxon>Pterygota</taxon>
        <taxon>Neoptera</taxon>
        <taxon>Paraneoptera</taxon>
        <taxon>Hemiptera</taxon>
        <taxon>Sternorrhyncha</taxon>
        <taxon>Aphidomorpha</taxon>
        <taxon>Aphidoidea</taxon>
        <taxon>Aphididae</taxon>
        <taxon>Macrosiphini</taxon>
        <taxon>Acyrthosiphon</taxon>
    </lineage>
</organism>
<keyword evidence="7" id="KW-0813">Transport</keyword>
<keyword evidence="4" id="KW-0571">Peptide transport</keyword>
<evidence type="ECO:0000256" key="3">
    <source>
        <dbReference type="ARBA" id="ARBA00022692"/>
    </source>
</evidence>
<dbReference type="AlphaFoldDB" id="A0A8R2F9Y9"/>
<comment type="subcellular location">
    <subcellularLocation>
        <location evidence="1 7">Membrane</location>
        <topology evidence="1 7">Multi-pass membrane protein</topology>
    </subcellularLocation>
</comment>
<dbReference type="EnsemblMetazoa" id="XM_008186223.3">
    <property type="protein sequence ID" value="XP_008184445.1"/>
    <property type="gene ID" value="LOC100574424"/>
</dbReference>
<dbReference type="RefSeq" id="XP_008184445.1">
    <property type="nucleotide sequence ID" value="XM_008186223.3"/>
</dbReference>
<keyword evidence="6 8" id="KW-0472">Membrane</keyword>
<keyword evidence="4" id="KW-0653">Protein transport</keyword>
<reference evidence="10" key="1">
    <citation type="submission" date="2010-06" db="EMBL/GenBank/DDBJ databases">
        <authorList>
            <person name="Jiang H."/>
            <person name="Abraham K."/>
            <person name="Ali S."/>
            <person name="Alsbrooks S.L."/>
            <person name="Anim B.N."/>
            <person name="Anosike U.S."/>
            <person name="Attaway T."/>
            <person name="Bandaranaike D.P."/>
            <person name="Battles P.K."/>
            <person name="Bell S.N."/>
            <person name="Bell A.V."/>
            <person name="Beltran B."/>
            <person name="Bickham C."/>
            <person name="Bustamante Y."/>
            <person name="Caleb T."/>
            <person name="Canada A."/>
            <person name="Cardenas V."/>
            <person name="Carter K."/>
            <person name="Chacko J."/>
            <person name="Chandrabose M.N."/>
            <person name="Chavez D."/>
            <person name="Chavez A."/>
            <person name="Chen L."/>
            <person name="Chu H.-S."/>
            <person name="Claassen K.J."/>
            <person name="Cockrell R."/>
            <person name="Collins M."/>
            <person name="Cooper J.A."/>
            <person name="Cree A."/>
            <person name="Curry S.M."/>
            <person name="Da Y."/>
            <person name="Dao M.D."/>
            <person name="Das B."/>
            <person name="Davila M.-L."/>
            <person name="Davy-Carroll L."/>
            <person name="Denson S."/>
            <person name="Dinh H."/>
            <person name="Ebong V.E."/>
            <person name="Edwards J.R."/>
            <person name="Egan A."/>
            <person name="El-Daye J."/>
            <person name="Escobedo L."/>
            <person name="Fernandez S."/>
            <person name="Fernando P.R."/>
            <person name="Flagg N."/>
            <person name="Forbes L.D."/>
            <person name="Fowler R.G."/>
            <person name="Fu Q."/>
            <person name="Gabisi R.A."/>
            <person name="Ganer J."/>
            <person name="Garbino Pronczuk A."/>
            <person name="Garcia R.M."/>
            <person name="Garner T."/>
            <person name="Garrett T.E."/>
            <person name="Gonzalez D.A."/>
            <person name="Hamid H."/>
            <person name="Hawkins E.S."/>
            <person name="Hirani K."/>
            <person name="Hogues M.E."/>
            <person name="Hollins B."/>
            <person name="Hsiao C.-H."/>
            <person name="Jabil R."/>
            <person name="James M.L."/>
            <person name="Jhangiani S.N."/>
            <person name="Johnson B."/>
            <person name="Johnson Q."/>
            <person name="Joshi V."/>
            <person name="Kalu J.B."/>
            <person name="Kam C."/>
            <person name="Kashfia A."/>
            <person name="Keebler J."/>
            <person name="Kisamo H."/>
            <person name="Kovar C.L."/>
            <person name="Lago L.A."/>
            <person name="Lai C.-Y."/>
            <person name="Laidlaw J."/>
            <person name="Lara F."/>
            <person name="Le T.-K."/>
            <person name="Lee S.L."/>
            <person name="Legall F.H."/>
            <person name="Lemon S.J."/>
            <person name="Lewis L.R."/>
            <person name="Li B."/>
            <person name="Liu Y."/>
            <person name="Liu Y.-S."/>
            <person name="Lopez J."/>
            <person name="Lozado R.J."/>
            <person name="Lu J."/>
            <person name="Madu R.C."/>
            <person name="Maheshwari M."/>
            <person name="Maheshwari R."/>
            <person name="Malloy K."/>
            <person name="Martinez E."/>
            <person name="Mathew T."/>
            <person name="Mercado I.C."/>
            <person name="Mercado C."/>
            <person name="Meyer B."/>
            <person name="Montgomery K."/>
            <person name="Morgan M.B."/>
            <person name="Munidasa M."/>
            <person name="Nazareth L.V."/>
            <person name="Nelson J."/>
            <person name="Ng B.M."/>
            <person name="Nguyen N.B."/>
            <person name="Nguyen P.Q."/>
            <person name="Nguyen T."/>
            <person name="Obregon M."/>
            <person name="Okwuonu G.O."/>
            <person name="Onwere C.G."/>
            <person name="Orozco G."/>
            <person name="Parra A."/>
            <person name="Patel S."/>
            <person name="Patil S."/>
            <person name="Perez A."/>
            <person name="Perez Y."/>
            <person name="Pham C."/>
            <person name="Primus E.L."/>
            <person name="Pu L.-L."/>
            <person name="Puazo M."/>
            <person name="Qin X."/>
            <person name="Quiroz J.B."/>
            <person name="Reese J."/>
            <person name="Richards S."/>
            <person name="Rives C.M."/>
            <person name="Robberts R."/>
            <person name="Ruiz S.J."/>
            <person name="Ruiz M.J."/>
            <person name="Santibanez J."/>
            <person name="Schneider B.W."/>
            <person name="Sisson I."/>
            <person name="Smith M."/>
            <person name="Sodergren E."/>
            <person name="Song X.-Z."/>
            <person name="Song B.B."/>
            <person name="Summersgill H."/>
            <person name="Thelus R."/>
            <person name="Thornton R.D."/>
            <person name="Trejos Z.Y."/>
            <person name="Usmani K."/>
            <person name="Vattathil S."/>
            <person name="Villasana D."/>
            <person name="Walker D.L."/>
            <person name="Wang S."/>
            <person name="Wang K."/>
            <person name="White C.S."/>
            <person name="Williams A.C."/>
            <person name="Williamson J."/>
            <person name="Wilson K."/>
            <person name="Woghiren I.O."/>
            <person name="Woodworth J.R."/>
            <person name="Worley K.C."/>
            <person name="Wright R.A."/>
            <person name="Wu W."/>
            <person name="Young L."/>
            <person name="Zhang L."/>
            <person name="Zhang J."/>
            <person name="Zhu Y."/>
            <person name="Muzny D.M."/>
            <person name="Weinstock G."/>
            <person name="Gibbs R.A."/>
        </authorList>
    </citation>
    <scope>NUCLEOTIDE SEQUENCE [LARGE SCALE GENOMIC DNA]</scope>
    <source>
        <strain evidence="10">LSR1</strain>
    </source>
</reference>
<dbReference type="Gene3D" id="1.20.1250.20">
    <property type="entry name" value="MFS general substrate transporter like domains"/>
    <property type="match status" value="2"/>
</dbReference>
<dbReference type="PROSITE" id="PS01022">
    <property type="entry name" value="PTR2_1"/>
    <property type="match status" value="1"/>
</dbReference>
<accession>A0A8R2F9Y9</accession>
<dbReference type="InterPro" id="IPR036259">
    <property type="entry name" value="MFS_trans_sf"/>
</dbReference>
<evidence type="ECO:0000256" key="6">
    <source>
        <dbReference type="ARBA" id="ARBA00023136"/>
    </source>
</evidence>
<evidence type="ECO:0000256" key="8">
    <source>
        <dbReference type="SAM" id="Phobius"/>
    </source>
</evidence>
<evidence type="ECO:0000256" key="2">
    <source>
        <dbReference type="ARBA" id="ARBA00005982"/>
    </source>
</evidence>
<dbReference type="GO" id="GO:0022857">
    <property type="term" value="F:transmembrane transporter activity"/>
    <property type="evidence" value="ECO:0007669"/>
    <property type="project" value="InterPro"/>
</dbReference>
<evidence type="ECO:0000256" key="1">
    <source>
        <dbReference type="ARBA" id="ARBA00004141"/>
    </source>
</evidence>
<feature type="transmembrane region" description="Helical" evidence="8">
    <location>
        <begin position="157"/>
        <end position="180"/>
    </location>
</feature>
<dbReference type="GO" id="GO:0016020">
    <property type="term" value="C:membrane"/>
    <property type="evidence" value="ECO:0007669"/>
    <property type="project" value="UniProtKB-SubCell"/>
</dbReference>
<keyword evidence="3 7" id="KW-0812">Transmembrane</keyword>
<dbReference type="PROSITE" id="PS01023">
    <property type="entry name" value="PTR2_2"/>
    <property type="match status" value="1"/>
</dbReference>